<keyword evidence="1" id="KW-0067">ATP-binding</keyword>
<proteinExistence type="predicted"/>
<dbReference type="SUPFAM" id="SSF56112">
    <property type="entry name" value="Protein kinase-like (PK-like)"/>
    <property type="match status" value="1"/>
</dbReference>
<name>A0A427AJ74_ENSVE</name>
<dbReference type="InterPro" id="IPR011009">
    <property type="entry name" value="Kinase-like_dom_sf"/>
</dbReference>
<feature type="region of interest" description="Disordered" evidence="2">
    <location>
        <begin position="1"/>
        <end position="124"/>
    </location>
</feature>
<gene>
    <name evidence="3" type="ORF">B296_00029011</name>
</gene>
<sequence length="192" mass="20507">MGLCHGKNISFAEDGRHRDYNGGTGAGGAPATPHRNSRSRPATPVNFSSTSTDAIAWPSPYPQDSAGPLPSGVSPSPARSTPRRFFRRPFPPPSPAKPIKASLAERQGLPKPKEGPIPEDGTEEVERSLDKNFGYGKNLGAKYELGKVVGRGHFGHTCFATARKGDIEGQRVAVKIISKAKVWALNFLPLPA</sequence>
<evidence type="ECO:0000256" key="1">
    <source>
        <dbReference type="PROSITE-ProRule" id="PRU10141"/>
    </source>
</evidence>
<feature type="binding site" evidence="1">
    <location>
        <position position="175"/>
    </location>
    <ligand>
        <name>ATP</name>
        <dbReference type="ChEBI" id="CHEBI:30616"/>
    </ligand>
</feature>
<dbReference type="Proteomes" id="UP000287651">
    <property type="component" value="Unassembled WGS sequence"/>
</dbReference>
<keyword evidence="1" id="KW-0547">Nucleotide-binding</keyword>
<organism evidence="3 4">
    <name type="scientific">Ensete ventricosum</name>
    <name type="common">Abyssinian banana</name>
    <name type="synonym">Musa ensete</name>
    <dbReference type="NCBI Taxonomy" id="4639"/>
    <lineage>
        <taxon>Eukaryota</taxon>
        <taxon>Viridiplantae</taxon>
        <taxon>Streptophyta</taxon>
        <taxon>Embryophyta</taxon>
        <taxon>Tracheophyta</taxon>
        <taxon>Spermatophyta</taxon>
        <taxon>Magnoliopsida</taxon>
        <taxon>Liliopsida</taxon>
        <taxon>Zingiberales</taxon>
        <taxon>Musaceae</taxon>
        <taxon>Ensete</taxon>
    </lineage>
</organism>
<accession>A0A427AJ74</accession>
<dbReference type="Gene3D" id="3.30.200.20">
    <property type="entry name" value="Phosphorylase Kinase, domain 1"/>
    <property type="match status" value="1"/>
</dbReference>
<dbReference type="GO" id="GO:0005524">
    <property type="term" value="F:ATP binding"/>
    <property type="evidence" value="ECO:0007669"/>
    <property type="project" value="UniProtKB-UniRule"/>
</dbReference>
<protein>
    <recommendedName>
        <fullName evidence="5">Protein kinase domain-containing protein</fullName>
    </recommendedName>
</protein>
<evidence type="ECO:0008006" key="5">
    <source>
        <dbReference type="Google" id="ProtNLM"/>
    </source>
</evidence>
<evidence type="ECO:0000313" key="3">
    <source>
        <dbReference type="EMBL" id="RRT76274.1"/>
    </source>
</evidence>
<dbReference type="EMBL" id="AMZH03002240">
    <property type="protein sequence ID" value="RRT76274.1"/>
    <property type="molecule type" value="Genomic_DNA"/>
</dbReference>
<comment type="caution">
    <text evidence="3">The sequence shown here is derived from an EMBL/GenBank/DDBJ whole genome shotgun (WGS) entry which is preliminary data.</text>
</comment>
<evidence type="ECO:0000256" key="2">
    <source>
        <dbReference type="SAM" id="MobiDB-lite"/>
    </source>
</evidence>
<dbReference type="PROSITE" id="PS00107">
    <property type="entry name" value="PROTEIN_KINASE_ATP"/>
    <property type="match status" value="1"/>
</dbReference>
<dbReference type="AlphaFoldDB" id="A0A427AJ74"/>
<dbReference type="InterPro" id="IPR017441">
    <property type="entry name" value="Protein_kinase_ATP_BS"/>
</dbReference>
<reference evidence="3 4" key="1">
    <citation type="journal article" date="2014" name="Agronomy (Basel)">
        <title>A Draft Genome Sequence for Ensete ventricosum, the Drought-Tolerant Tree Against Hunger.</title>
        <authorList>
            <person name="Harrison J."/>
            <person name="Moore K.A."/>
            <person name="Paszkiewicz K."/>
            <person name="Jones T."/>
            <person name="Grant M."/>
            <person name="Ambacheew D."/>
            <person name="Muzemil S."/>
            <person name="Studholme D.J."/>
        </authorList>
    </citation>
    <scope>NUCLEOTIDE SEQUENCE [LARGE SCALE GENOMIC DNA]</scope>
</reference>
<evidence type="ECO:0000313" key="4">
    <source>
        <dbReference type="Proteomes" id="UP000287651"/>
    </source>
</evidence>